<organism evidence="2 3">
    <name type="scientific">Alishewanella jeotgali KCTC 22429</name>
    <dbReference type="NCBI Taxonomy" id="1129374"/>
    <lineage>
        <taxon>Bacteria</taxon>
        <taxon>Pseudomonadati</taxon>
        <taxon>Pseudomonadota</taxon>
        <taxon>Gammaproteobacteria</taxon>
        <taxon>Alteromonadales</taxon>
        <taxon>Alteromonadaceae</taxon>
        <taxon>Alishewanella</taxon>
    </lineage>
</organism>
<accession>H3ZGX1</accession>
<feature type="transmembrane region" description="Helical" evidence="1">
    <location>
        <begin position="36"/>
        <end position="54"/>
    </location>
</feature>
<comment type="caution">
    <text evidence="2">The sequence shown here is derived from an EMBL/GenBank/DDBJ whole genome shotgun (WGS) entry which is preliminary data.</text>
</comment>
<dbReference type="Proteomes" id="UP000012046">
    <property type="component" value="Unassembled WGS sequence"/>
</dbReference>
<evidence type="ECO:0000313" key="3">
    <source>
        <dbReference type="Proteomes" id="UP000012046"/>
    </source>
</evidence>
<dbReference type="AlphaFoldDB" id="H3ZGX1"/>
<sequence length="57" mass="6696">MVRLLFLLPILMCLGWYLFLRHYQIPLKQGIKGFSYIIAFNAVLGLMLWGLLLLTNR</sequence>
<keyword evidence="1" id="KW-0472">Membrane</keyword>
<keyword evidence="1" id="KW-1133">Transmembrane helix</keyword>
<evidence type="ECO:0000313" key="2">
    <source>
        <dbReference type="EMBL" id="EHR40111.1"/>
    </source>
</evidence>
<evidence type="ECO:0000256" key="1">
    <source>
        <dbReference type="SAM" id="Phobius"/>
    </source>
</evidence>
<dbReference type="RefSeq" id="WP_008951265.1">
    <property type="nucleotide sequence ID" value="NZ_AHTH01000045.1"/>
</dbReference>
<name>H3ZGX1_9ALTE</name>
<gene>
    <name evidence="2" type="ORF">AJE_13105</name>
</gene>
<dbReference type="EMBL" id="AHTH01000045">
    <property type="protein sequence ID" value="EHR40111.1"/>
    <property type="molecule type" value="Genomic_DNA"/>
</dbReference>
<keyword evidence="1" id="KW-0812">Transmembrane</keyword>
<protein>
    <submittedName>
        <fullName evidence="2">Uncharacterized protein</fullName>
    </submittedName>
</protein>
<dbReference type="PATRIC" id="fig|1129374.4.peg.2600"/>
<keyword evidence="3" id="KW-1185">Reference proteome</keyword>
<proteinExistence type="predicted"/>
<reference evidence="2 3" key="1">
    <citation type="journal article" date="2012" name="J. Bacteriol.">
        <title>Genome Sequence of Extracellular-Protease-Producing Alishewanella jeotgali Isolated from Traditional Korean Fermented Seafood.</title>
        <authorList>
            <person name="Jung J."/>
            <person name="Chun J."/>
            <person name="Park W."/>
        </authorList>
    </citation>
    <scope>NUCLEOTIDE SEQUENCE [LARGE SCALE GENOMIC DNA]</scope>
    <source>
        <strain evidence="2 3">KCTC 22429</strain>
    </source>
</reference>